<evidence type="ECO:0000256" key="1">
    <source>
        <dbReference type="SAM" id="SignalP"/>
    </source>
</evidence>
<feature type="signal peptide" evidence="1">
    <location>
        <begin position="1"/>
        <end position="20"/>
    </location>
</feature>
<feature type="chain" id="PRO_5014572995" evidence="1">
    <location>
        <begin position="21"/>
        <end position="60"/>
    </location>
</feature>
<keyword evidence="1" id="KW-0732">Signal</keyword>
<dbReference type="EMBL" id="BT144369">
    <property type="protein sequence ID" value="AFK44163.1"/>
    <property type="molecule type" value="mRNA"/>
</dbReference>
<reference evidence="4" key="5">
    <citation type="journal article" date="2018" name="Nat. Plants">
        <title>Whole-genome landscape of Medicago truncatula symbiotic genes.</title>
        <authorList>
            <person name="Pecrix Y."/>
            <person name="Gamas P."/>
            <person name="Carrere S."/>
        </authorList>
    </citation>
    <scope>NUCLEOTIDE SEQUENCE</scope>
    <source>
        <tissue evidence="4">Leaves</tissue>
    </source>
</reference>
<name>G7JM81_MEDTR</name>
<keyword evidence="6" id="KW-1185">Reference proteome</keyword>
<dbReference type="EMBL" id="CM001220">
    <property type="protein sequence ID" value="AES88514.1"/>
    <property type="molecule type" value="Genomic_DNA"/>
</dbReference>
<reference evidence="2 6" key="1">
    <citation type="journal article" date="2011" name="Nature">
        <title>The Medicago genome provides insight into the evolution of rhizobial symbioses.</title>
        <authorList>
            <person name="Young N.D."/>
            <person name="Debelle F."/>
            <person name="Oldroyd G.E."/>
            <person name="Geurts R."/>
            <person name="Cannon S.B."/>
            <person name="Udvardi M.K."/>
            <person name="Benedito V.A."/>
            <person name="Mayer K.F."/>
            <person name="Gouzy J."/>
            <person name="Schoof H."/>
            <person name="Van de Peer Y."/>
            <person name="Proost S."/>
            <person name="Cook D.R."/>
            <person name="Meyers B.C."/>
            <person name="Spannagl M."/>
            <person name="Cheung F."/>
            <person name="De Mita S."/>
            <person name="Krishnakumar V."/>
            <person name="Gundlach H."/>
            <person name="Zhou S."/>
            <person name="Mudge J."/>
            <person name="Bharti A.K."/>
            <person name="Murray J.D."/>
            <person name="Naoumkina M.A."/>
            <person name="Rosen B."/>
            <person name="Silverstein K.A."/>
            <person name="Tang H."/>
            <person name="Rombauts S."/>
            <person name="Zhao P.X."/>
            <person name="Zhou P."/>
            <person name="Barbe V."/>
            <person name="Bardou P."/>
            <person name="Bechner M."/>
            <person name="Bellec A."/>
            <person name="Berger A."/>
            <person name="Berges H."/>
            <person name="Bidwell S."/>
            <person name="Bisseling T."/>
            <person name="Choisne N."/>
            <person name="Couloux A."/>
            <person name="Denny R."/>
            <person name="Deshpande S."/>
            <person name="Dai X."/>
            <person name="Doyle J.J."/>
            <person name="Dudez A.M."/>
            <person name="Farmer A.D."/>
            <person name="Fouteau S."/>
            <person name="Franken C."/>
            <person name="Gibelin C."/>
            <person name="Gish J."/>
            <person name="Goldstein S."/>
            <person name="Gonzalez A.J."/>
            <person name="Green P.J."/>
            <person name="Hallab A."/>
            <person name="Hartog M."/>
            <person name="Hua A."/>
            <person name="Humphray S.J."/>
            <person name="Jeong D.H."/>
            <person name="Jing Y."/>
            <person name="Jocker A."/>
            <person name="Kenton S.M."/>
            <person name="Kim D.J."/>
            <person name="Klee K."/>
            <person name="Lai H."/>
            <person name="Lang C."/>
            <person name="Lin S."/>
            <person name="Macmil S.L."/>
            <person name="Magdelenat G."/>
            <person name="Matthews L."/>
            <person name="McCorrison J."/>
            <person name="Monaghan E.L."/>
            <person name="Mun J.H."/>
            <person name="Najar F.Z."/>
            <person name="Nicholson C."/>
            <person name="Noirot C."/>
            <person name="O'Bleness M."/>
            <person name="Paule C.R."/>
            <person name="Poulain J."/>
            <person name="Prion F."/>
            <person name="Qin B."/>
            <person name="Qu C."/>
            <person name="Retzel E.F."/>
            <person name="Riddle C."/>
            <person name="Sallet E."/>
            <person name="Samain S."/>
            <person name="Samson N."/>
            <person name="Sanders I."/>
            <person name="Saurat O."/>
            <person name="Scarpelli C."/>
            <person name="Schiex T."/>
            <person name="Segurens B."/>
            <person name="Severin A.J."/>
            <person name="Sherrier D.J."/>
            <person name="Shi R."/>
            <person name="Sims S."/>
            <person name="Singer S.R."/>
            <person name="Sinharoy S."/>
            <person name="Sterck L."/>
            <person name="Viollet A."/>
            <person name="Wang B.B."/>
            <person name="Wang K."/>
            <person name="Wang M."/>
            <person name="Wang X."/>
            <person name="Warfsmann J."/>
            <person name="Weissenbach J."/>
            <person name="White D.D."/>
            <person name="White J.D."/>
            <person name="Wiley G.B."/>
            <person name="Wincker P."/>
            <person name="Xing Y."/>
            <person name="Yang L."/>
            <person name="Yao Z."/>
            <person name="Ying F."/>
            <person name="Zhai J."/>
            <person name="Zhou L."/>
            <person name="Zuber A."/>
            <person name="Denarie J."/>
            <person name="Dixon R.A."/>
            <person name="May G.D."/>
            <person name="Schwartz D.C."/>
            <person name="Rogers J."/>
            <person name="Quetier F."/>
            <person name="Town C.D."/>
            <person name="Roe B.A."/>
        </authorList>
    </citation>
    <scope>NUCLEOTIDE SEQUENCE [LARGE SCALE GENOMIC DNA]</scope>
    <source>
        <strain evidence="2">A17</strain>
        <strain evidence="5 6">cv. Jemalong A17</strain>
    </source>
</reference>
<reference evidence="5" key="4">
    <citation type="submission" date="2015-04" db="UniProtKB">
        <authorList>
            <consortium name="EnsemblPlants"/>
        </authorList>
    </citation>
    <scope>IDENTIFICATION</scope>
    <source>
        <strain evidence="5">cv. Jemalong A17</strain>
    </source>
</reference>
<dbReference type="EnsemblPlants" id="AES88514">
    <property type="protein sequence ID" value="AES88514"/>
    <property type="gene ID" value="MTR_4g057120"/>
</dbReference>
<dbReference type="EMBL" id="PSQE01000004">
    <property type="protein sequence ID" value="RHN60626.1"/>
    <property type="molecule type" value="Genomic_DNA"/>
</dbReference>
<dbReference type="HOGENOM" id="CLU_181053_6_5_1"/>
<dbReference type="AlphaFoldDB" id="G7JM81"/>
<organism evidence="2 6">
    <name type="scientific">Medicago truncatula</name>
    <name type="common">Barrel medic</name>
    <name type="synonym">Medicago tribuloides</name>
    <dbReference type="NCBI Taxonomy" id="3880"/>
    <lineage>
        <taxon>Eukaryota</taxon>
        <taxon>Viridiplantae</taxon>
        <taxon>Streptophyta</taxon>
        <taxon>Embryophyta</taxon>
        <taxon>Tracheophyta</taxon>
        <taxon>Spermatophyta</taxon>
        <taxon>Magnoliopsida</taxon>
        <taxon>eudicotyledons</taxon>
        <taxon>Gunneridae</taxon>
        <taxon>Pentapetalae</taxon>
        <taxon>rosids</taxon>
        <taxon>fabids</taxon>
        <taxon>Fabales</taxon>
        <taxon>Fabaceae</taxon>
        <taxon>Papilionoideae</taxon>
        <taxon>50 kb inversion clade</taxon>
        <taxon>NPAAA clade</taxon>
        <taxon>Hologalegina</taxon>
        <taxon>IRL clade</taxon>
        <taxon>Trifolieae</taxon>
        <taxon>Medicago</taxon>
    </lineage>
</organism>
<accession>G7JM81</accession>
<dbReference type="Gramene" id="rna22970">
    <property type="protein sequence ID" value="RHN60626.1"/>
    <property type="gene ID" value="gene22970"/>
</dbReference>
<evidence type="ECO:0000313" key="3">
    <source>
        <dbReference type="EMBL" id="AFK44163.1"/>
    </source>
</evidence>
<evidence type="ECO:0000313" key="5">
    <source>
        <dbReference type="EnsemblPlants" id="AES88514"/>
    </source>
</evidence>
<evidence type="ECO:0000313" key="4">
    <source>
        <dbReference type="EMBL" id="RHN60626.1"/>
    </source>
</evidence>
<dbReference type="Proteomes" id="UP000265566">
    <property type="component" value="Chromosome 4"/>
</dbReference>
<protein>
    <submittedName>
        <fullName evidence="2">Nodule Cysteine-Rich (NCR) secreted peptide</fullName>
    </submittedName>
    <submittedName>
        <fullName evidence="4">Putative Late nodulin</fullName>
    </submittedName>
</protein>
<sequence>MNHILMFVYAFIIVISQIYRDGIPCVFDYNCPEISYYPVRCNVNNICEYNLNVDLVEEIE</sequence>
<evidence type="ECO:0000313" key="2">
    <source>
        <dbReference type="EMBL" id="AES88514.1"/>
    </source>
</evidence>
<evidence type="ECO:0000313" key="6">
    <source>
        <dbReference type="Proteomes" id="UP000002051"/>
    </source>
</evidence>
<reference evidence="2 6" key="3">
    <citation type="journal article" date="2014" name="BMC Genomics">
        <title>An improved genome release (version Mt4.0) for the model legume Medicago truncatula.</title>
        <authorList>
            <person name="Tang H."/>
            <person name="Krishnakumar V."/>
            <person name="Bidwell S."/>
            <person name="Rosen B."/>
            <person name="Chan A."/>
            <person name="Zhou S."/>
            <person name="Gentzbittel L."/>
            <person name="Childs K.L."/>
            <person name="Yandell M."/>
            <person name="Gundlach H."/>
            <person name="Mayer K.F."/>
            <person name="Schwartz D.C."/>
            <person name="Town C.D."/>
        </authorList>
    </citation>
    <scope>GENOME REANNOTATION</scope>
    <source>
        <strain evidence="5 6">cv. Jemalong A17</strain>
    </source>
</reference>
<proteinExistence type="evidence at transcript level"/>
<dbReference type="Proteomes" id="UP000002051">
    <property type="component" value="Chromosome 4"/>
</dbReference>
<reference evidence="3" key="2">
    <citation type="submission" date="2012-05" db="EMBL/GenBank/DDBJ databases">
        <authorList>
            <person name="Krishnakumar V."/>
            <person name="Cheung F."/>
            <person name="Xiao Y."/>
            <person name="Chan A."/>
            <person name="Moskal W.A."/>
            <person name="Town C.D."/>
        </authorList>
    </citation>
    <scope>NUCLEOTIDE SEQUENCE</scope>
</reference>
<dbReference type="PaxDb" id="3880-AES88514"/>
<gene>
    <name evidence="2" type="ordered locus">MTR_4g057120</name>
    <name evidence="4" type="ORF">MtrunA17_Chr4g0027881</name>
</gene>